<reference evidence="9 10" key="1">
    <citation type="submission" date="2023-06" db="EMBL/GenBank/DDBJ databases">
        <title>Nosocomial Elizabethkingia miricola genome.</title>
        <authorList>
            <person name="Morgado S."/>
            <person name="Fonseca E."/>
            <person name="Freitas F."/>
            <person name="Vicente A.C."/>
        </authorList>
    </citation>
    <scope>NUCLEOTIDE SEQUENCE [LARGE SCALE GENOMIC DNA]</scope>
    <source>
        <strain evidence="9 10">EM15</strain>
    </source>
</reference>
<dbReference type="Pfam" id="PF03534">
    <property type="entry name" value="SpvB"/>
    <property type="match status" value="1"/>
</dbReference>
<keyword evidence="2" id="KW-0964">Secreted</keyword>
<dbReference type="RefSeq" id="WP_078796092.1">
    <property type="nucleotide sequence ID" value="NZ_CP040516.1"/>
</dbReference>
<dbReference type="SUPFAM" id="SSF69318">
    <property type="entry name" value="Integrin alpha N-terminal domain"/>
    <property type="match status" value="1"/>
</dbReference>
<organism evidence="9 10">
    <name type="scientific">Elizabethkingia miricola</name>
    <name type="common">Chryseobacterium miricola</name>
    <dbReference type="NCBI Taxonomy" id="172045"/>
    <lineage>
        <taxon>Bacteria</taxon>
        <taxon>Pseudomonadati</taxon>
        <taxon>Bacteroidota</taxon>
        <taxon>Flavobacteriia</taxon>
        <taxon>Flavobacteriales</taxon>
        <taxon>Weeksellaceae</taxon>
        <taxon>Elizabethkingia</taxon>
    </lineage>
</organism>
<evidence type="ECO:0000256" key="1">
    <source>
        <dbReference type="ARBA" id="ARBA00004613"/>
    </source>
</evidence>
<gene>
    <name evidence="9" type="ORF">QT385_20345</name>
</gene>
<dbReference type="EMBL" id="JAUCQJ010000007">
    <property type="protein sequence ID" value="MDQ8751018.1"/>
    <property type="molecule type" value="Genomic_DNA"/>
</dbReference>
<feature type="region of interest" description="Disordered" evidence="6">
    <location>
        <begin position="1"/>
        <end position="24"/>
    </location>
</feature>
<dbReference type="InterPro" id="IPR022385">
    <property type="entry name" value="Rhs_assc_core"/>
</dbReference>
<keyword evidence="4" id="KW-0677">Repeat</keyword>
<dbReference type="InterPro" id="IPR056823">
    <property type="entry name" value="TEN-like_YD-shell"/>
</dbReference>
<evidence type="ECO:0000259" key="8">
    <source>
        <dbReference type="Pfam" id="PF25023"/>
    </source>
</evidence>
<dbReference type="GO" id="GO:0005576">
    <property type="term" value="C:extracellular region"/>
    <property type="evidence" value="ECO:0007669"/>
    <property type="project" value="UniProtKB-SubCell"/>
</dbReference>
<feature type="transmembrane region" description="Helical" evidence="7">
    <location>
        <begin position="1913"/>
        <end position="1935"/>
    </location>
</feature>
<dbReference type="NCBIfam" id="TIGR03696">
    <property type="entry name" value="Rhs_assc_core"/>
    <property type="match status" value="1"/>
</dbReference>
<keyword evidence="7" id="KW-0472">Membrane</keyword>
<evidence type="ECO:0000256" key="3">
    <source>
        <dbReference type="ARBA" id="ARBA00022729"/>
    </source>
</evidence>
<evidence type="ECO:0000256" key="2">
    <source>
        <dbReference type="ARBA" id="ARBA00022525"/>
    </source>
</evidence>
<evidence type="ECO:0000313" key="9">
    <source>
        <dbReference type="EMBL" id="MDQ8751018.1"/>
    </source>
</evidence>
<keyword evidence="5" id="KW-0843">Virulence</keyword>
<dbReference type="Pfam" id="PF25023">
    <property type="entry name" value="TEN_YD-shell"/>
    <property type="match status" value="1"/>
</dbReference>
<dbReference type="Proteomes" id="UP001239265">
    <property type="component" value="Unassembled WGS sequence"/>
</dbReference>
<evidence type="ECO:0000256" key="6">
    <source>
        <dbReference type="SAM" id="MobiDB-lite"/>
    </source>
</evidence>
<proteinExistence type="predicted"/>
<dbReference type="InterPro" id="IPR013517">
    <property type="entry name" value="FG-GAP"/>
</dbReference>
<evidence type="ECO:0000256" key="7">
    <source>
        <dbReference type="SAM" id="Phobius"/>
    </source>
</evidence>
<dbReference type="Pfam" id="PF13517">
    <property type="entry name" value="FG-GAP_3"/>
    <property type="match status" value="1"/>
</dbReference>
<sequence>MKELQIQNVNSDTGINNPKGTIGNTPFNDTTGKIDVNGSGQLQFTLPIALPPGVKSIAPQINLVYTSGGGNGIAGYGFNISGTTSITRMGKTLEKDGETKGVQLNYSDFYQFNGQRLILKSGEYGKDGAEYTTEKYSNIRIKSVGVNEEGTGPFYFEVTFEDGSQAWYGDEPFYLRPIDEKSDGRTLIEYNIVKWKDAQGNYISYKYNQSFWRGDNVTVIRSIGWGGNEIAGTSNFNSIVFNYLDRDSREISYVNGKKFSQFNILSNIEVRTSEKLFKKYSIEYKRDDKGNKYQFVKSITESNSKGETANPVIFNYQDSQSSEWKDVRITNTKNTSVLYGDFNGDGKMDVLRYLSEDFEQCLESVDGVDRDLSNADGFFDRTIYKALCNKSEKLKAGLYLFNSVFDDNRPKRIHTGDTSLTDEDIKNSMAISLKTAEGDILTIQGFVTYKYLPGTGIGDIRRDMEIKTYSVNPDSFGLQPGHVRIIPAYFYDKSFPFTNETYNLWGETMVDSIKEIDLDGDGRPELIFIIKDTTYEGYGKNKVYETKYRYFIVNFEETDLGKWIYEINIPLTTSNFFGSEVKQGDFDGDGIVDFISFDGSGRGLLTNFKKNSLGKFEPVTRLYSETIIEGLRTEAVVGDFTGDGKSDLMVPQAEDSENWKLYLSTGKGFEVQNLNSFALFKKSEYFRGNKHSRSMNRHFFAQDLNKDGKADLIEFYSHVYSGSFDESRFIIFYHENKGVDMWGNVVFEKKNIDGHWETPRPWYDQGKRWYPDEYDTTQTNVKPYALARTAEHFFPAIGDFKVNNYNENILIIQRGRLVRYSHYNVSQEARIKSITQGDVVTEVEYKELDPNINPGFYAAVKKEKFPYIEMDKLSGSFAVSRLSQSFKKQDFKYRGFIGHLQGKGMLGFRQVARSSWYSDWGVNSNEVFKIWSGVENDPLNENLPIKEWTVRAIDDDSLIFPTDLSVNNNQLLSFKSTEYRTEVPSAGIKAIVPVKTISKDFLKDITEESSIKYGAHYLPEETITHINGDFATSTTIMKYIHNPGGIGKDYFIGRPESKTETVTAYNDTKSAKEEYIYESNLLKYLKTYNRDNSGWVQEKYEYDKFGNITEKTIANSLDTMIQTEKSLYDSKGRFVVNKTDNLGLETMIEYNDWGQILTQTDPLGNVLTNTYDGWGKIETSKTNLEGATTHTYQRFPGEQDAMGGYHPPKTIITKYGPDGSIEESTLDMFGQVYQVKTKGFNSNSHILVSTNYDVFGRKTGVSEPYFEGDVPKWNTFSYDDSVFPSIVTAVSFNGKELKTTILGRVTIVEELNGYKRVTKKVTDALENIISSEDKGGVINFSYNAAGEQVKAQYGNNIVTTKYDIWGRKSEFYDPSNGLYTYEYNGSGQIKKEVSPKGYKEYIYNEKGQLITQVEKSNKAGLTDKSISISYNDKGLVTGKKGTSNGKVYSNTIVYDTYGRLLERSENSNGRTYSQKDIIYDNLSRLVSYEKGVISGGSYTKVIIDNIYDTWSGQLSQIKNKDTGRILWRLYESTAKKQVLRGQLGGSDIINTYDSNNFLNRTEQRSEKELLFDCQYTFDAIKNELKERTRQGNIQEVFTYDDNNRLVQWTNPKIGGFSSNKYDVQGRITENDQVGMIQFGDPDKIYRPTGAKLSTTGKQNYLNAQIQRVIYNENNDPLYIQSKKGDVRFEYGLSGARQVVTFGAKATGAIDDLAISDWEGAFTKYYSEDGSFEVVRNNTTGEEKHILYVGGTPYESNVVYLKDFTQSRGSYKFLHKDYLGSIMAISDEEGNLLQEAHFDAWGQLTAGSVSLLDRGFTSHEHFEDIDIIHMNGRLYDPLLRRFLNADENIQDPYNTQIYNKYGYVMNNPLLYNDPSGEIFGIDDIIISAIIIGAIIGAGTYIIQAAINGNWDWGGFIKSIFFGAISGAVTAGIGSIFTTTVQGVQVATKFAETALGVISQAAAHGVAQGALSLMQGGKFEQALISGMLGSLGAKLWISEAGKFASSTLGMVTFGAIAGGIGSELTGGNFWQGVVIGGMVAGLNDALHKVDGPGKPKPKQNSGYKIPRRAPLPSLHGTGMAFVTGQWRHIFGPDAASLVLYGQVSSGVNASFSGGVMMTINGTPDISRMYGAEIGIGTLNAGGGLVYTEYYCACSVDKISTSLFIGKGWSGNIQLDIIGKLGVGVSYSTENKWNYKTYGLSVGLGLDAIPTGVDINLNRTISSNKFLELKNIFNK</sequence>
<comment type="caution">
    <text evidence="9">The sequence shown here is derived from an EMBL/GenBank/DDBJ whole genome shotgun (WGS) entry which is preliminary data.</text>
</comment>
<keyword evidence="7" id="KW-1133">Transmembrane helix</keyword>
<feature type="transmembrane region" description="Helical" evidence="7">
    <location>
        <begin position="1883"/>
        <end position="1901"/>
    </location>
</feature>
<evidence type="ECO:0000313" key="10">
    <source>
        <dbReference type="Proteomes" id="UP001239265"/>
    </source>
</evidence>
<feature type="domain" description="Teneurin-like YD-shell" evidence="8">
    <location>
        <begin position="1766"/>
        <end position="1867"/>
    </location>
</feature>
<keyword evidence="7" id="KW-0812">Transmembrane</keyword>
<name>A0ABD5BCF2_ELIMR</name>
<comment type="subcellular location">
    <subcellularLocation>
        <location evidence="1">Secreted</location>
    </subcellularLocation>
</comment>
<evidence type="ECO:0000256" key="4">
    <source>
        <dbReference type="ARBA" id="ARBA00022737"/>
    </source>
</evidence>
<accession>A0ABD5BCF2</accession>
<evidence type="ECO:0000256" key="5">
    <source>
        <dbReference type="ARBA" id="ARBA00023026"/>
    </source>
</evidence>
<dbReference type="InterPro" id="IPR003284">
    <property type="entry name" value="Sal_SpvB"/>
</dbReference>
<keyword evidence="3" id="KW-0732">Signal</keyword>
<protein>
    <submittedName>
        <fullName evidence="9">FG-GAP-like repeat-containing protein</fullName>
    </submittedName>
</protein>
<dbReference type="Gene3D" id="2.180.10.10">
    <property type="entry name" value="RHS repeat-associated core"/>
    <property type="match status" value="1"/>
</dbReference>
<dbReference type="InterPro" id="IPR028994">
    <property type="entry name" value="Integrin_alpha_N"/>
</dbReference>
<dbReference type="Gene3D" id="2.130.10.130">
    <property type="entry name" value="Integrin alpha, N-terminal"/>
    <property type="match status" value="1"/>
</dbReference>